<protein>
    <recommendedName>
        <fullName evidence="8">Methyltransferase</fullName>
        <ecNumber evidence="8">2.1.1.-</ecNumber>
    </recommendedName>
</protein>
<dbReference type="GO" id="GO:0032259">
    <property type="term" value="P:methylation"/>
    <property type="evidence" value="ECO:0007669"/>
    <property type="project" value="UniProtKB-KW"/>
</dbReference>
<dbReference type="PROSITE" id="PS00093">
    <property type="entry name" value="N4_MTASE"/>
    <property type="match status" value="1"/>
</dbReference>
<dbReference type="PRINTS" id="PR00508">
    <property type="entry name" value="S21N4MTFRASE"/>
</dbReference>
<keyword evidence="2" id="KW-0489">Methyltransferase</keyword>
<evidence type="ECO:0000256" key="6">
    <source>
        <dbReference type="ARBA" id="ARBA00023125"/>
    </source>
</evidence>
<dbReference type="GO" id="GO:0015667">
    <property type="term" value="F:site-specific DNA-methyltransferase (cytosine-N4-specific) activity"/>
    <property type="evidence" value="ECO:0007669"/>
    <property type="project" value="UniProtKB-EC"/>
</dbReference>
<organism evidence="11 13">
    <name type="scientific">Aquipseudomonas alcaligenes</name>
    <name type="common">Pseudomonas alcaligenes</name>
    <dbReference type="NCBI Taxonomy" id="43263"/>
    <lineage>
        <taxon>Bacteria</taxon>
        <taxon>Pseudomonadati</taxon>
        <taxon>Pseudomonadota</taxon>
        <taxon>Gammaproteobacteria</taxon>
        <taxon>Pseudomonadales</taxon>
        <taxon>Pseudomonadaceae</taxon>
        <taxon>Aquipseudomonas</taxon>
    </lineage>
</organism>
<evidence type="ECO:0000259" key="10">
    <source>
        <dbReference type="Pfam" id="PF14338"/>
    </source>
</evidence>
<evidence type="ECO:0000256" key="2">
    <source>
        <dbReference type="ARBA" id="ARBA00022603"/>
    </source>
</evidence>
<comment type="catalytic activity">
    <reaction evidence="7">
        <text>a 2'-deoxycytidine in DNA + S-adenosyl-L-methionine = an N(4)-methyl-2'-deoxycytidine in DNA + S-adenosyl-L-homocysteine + H(+)</text>
        <dbReference type="Rhea" id="RHEA:16857"/>
        <dbReference type="Rhea" id="RHEA-COMP:11369"/>
        <dbReference type="Rhea" id="RHEA-COMP:13674"/>
        <dbReference type="ChEBI" id="CHEBI:15378"/>
        <dbReference type="ChEBI" id="CHEBI:57856"/>
        <dbReference type="ChEBI" id="CHEBI:59789"/>
        <dbReference type="ChEBI" id="CHEBI:85452"/>
        <dbReference type="ChEBI" id="CHEBI:137933"/>
        <dbReference type="EC" id="2.1.1.113"/>
    </reaction>
</comment>
<dbReference type="Pfam" id="PF01555">
    <property type="entry name" value="N6_N4_Mtase"/>
    <property type="match status" value="1"/>
</dbReference>
<dbReference type="GO" id="GO:0003677">
    <property type="term" value="F:DNA binding"/>
    <property type="evidence" value="ECO:0007669"/>
    <property type="project" value="UniProtKB-KW"/>
</dbReference>
<feature type="domain" description="DNA methylase N-4/N-6" evidence="9">
    <location>
        <begin position="142"/>
        <end position="399"/>
    </location>
</feature>
<comment type="caution">
    <text evidence="11">The sequence shown here is derived from an EMBL/GenBank/DDBJ whole genome shotgun (WGS) entry which is preliminary data.</text>
</comment>
<evidence type="ECO:0000313" key="14">
    <source>
        <dbReference type="Proteomes" id="UP000887228"/>
    </source>
</evidence>
<keyword evidence="6" id="KW-0238">DNA-binding</keyword>
<evidence type="ECO:0000256" key="5">
    <source>
        <dbReference type="ARBA" id="ARBA00022747"/>
    </source>
</evidence>
<dbReference type="EMBL" id="BPMT01000026">
    <property type="protein sequence ID" value="GIZ94944.1"/>
    <property type="molecule type" value="Genomic_DNA"/>
</dbReference>
<evidence type="ECO:0000313" key="13">
    <source>
        <dbReference type="Proteomes" id="UP000887212"/>
    </source>
</evidence>
<accession>A0AA37CI55</accession>
<dbReference type="Gene3D" id="3.40.50.150">
    <property type="entry name" value="Vaccinia Virus protein VP39"/>
    <property type="match status" value="1"/>
</dbReference>
<keyword evidence="5" id="KW-0680">Restriction system</keyword>
<gene>
    <name evidence="11" type="ORF">KAM435_39000</name>
    <name evidence="12" type="ORF">KAM436_39120</name>
</gene>
<name>A0AA37CI55_AQUAC</name>
<dbReference type="GO" id="GO:0008170">
    <property type="term" value="F:N-methyltransferase activity"/>
    <property type="evidence" value="ECO:0007669"/>
    <property type="project" value="InterPro"/>
</dbReference>
<dbReference type="SUPFAM" id="SSF53335">
    <property type="entry name" value="S-adenosyl-L-methionine-dependent methyltransferases"/>
    <property type="match status" value="1"/>
</dbReference>
<sequence length="425" mass="47640">MKVKRATAKAPGQGELFNIEQIAQIYKDNPDTPLDNQTLYRMVATRVGLPNEALQERVPIGQSGQRHNLVRRQIRWIQQSLKQMNVLCRVKGERGIWRLTEDAKRDLNAAKPGVRVLGFRTDLGVAILGRSGDIFKNLDQEVMLIVTSPPYAISKPRAYGNPPVKEIVSFIMETLEPLLEKLSPEGSLALNTSQDIFMPGSPARSTYLERLVIALEDAGLSLMDRIIWSNPSKAPGPIQWASKTRQQLNVGWEPILWFARDPHRVKADNRRVLEPHSPRHLKLIASGGEPREASYSDGAYRLRRGSFSSPTPGKIPRNVLTRGHRCGYGIEYKAAAESLGLPVHGAGQPLSVADFLIRFLTEERDLVVDPFGGRLMTGLAADLLNRYWMCGEMMLQYIRGGAELFRDRPGFYLNPQIEHAFAQVC</sequence>
<evidence type="ECO:0000313" key="12">
    <source>
        <dbReference type="EMBL" id="GIZ94944.1"/>
    </source>
</evidence>
<evidence type="ECO:0000259" key="9">
    <source>
        <dbReference type="Pfam" id="PF01555"/>
    </source>
</evidence>
<dbReference type="Proteomes" id="UP000887228">
    <property type="component" value="Unassembled WGS sequence"/>
</dbReference>
<evidence type="ECO:0000256" key="7">
    <source>
        <dbReference type="ARBA" id="ARBA00049120"/>
    </source>
</evidence>
<dbReference type="Pfam" id="PF14338">
    <property type="entry name" value="Mrr_N"/>
    <property type="match status" value="1"/>
</dbReference>
<reference evidence="11 14" key="1">
    <citation type="submission" date="2021-07" db="EMBL/GenBank/DDBJ databases">
        <title>Whole genome sequencing of carbapenem-resistant Pseudomonas spp. isolated in Japan.</title>
        <authorList>
            <person name="Suzuki M."/>
            <person name="Maehana S."/>
            <person name="Kitasato H."/>
        </authorList>
    </citation>
    <scope>NUCLEOTIDE SEQUENCE</scope>
    <source>
        <strain evidence="11">KAM435</strain>
        <strain evidence="12 14">KAM436</strain>
    </source>
</reference>
<dbReference type="EMBL" id="BPMS01000028">
    <property type="protein sequence ID" value="GIZ90573.1"/>
    <property type="molecule type" value="Genomic_DNA"/>
</dbReference>
<evidence type="ECO:0000256" key="3">
    <source>
        <dbReference type="ARBA" id="ARBA00022679"/>
    </source>
</evidence>
<evidence type="ECO:0000256" key="4">
    <source>
        <dbReference type="ARBA" id="ARBA00022691"/>
    </source>
</evidence>
<dbReference type="InterPro" id="IPR017985">
    <property type="entry name" value="MeTrfase_CN4_CS"/>
</dbReference>
<comment type="similarity">
    <text evidence="1">Belongs to the N(4)/N(6)-methyltransferase family. N(4) subfamily.</text>
</comment>
<feature type="domain" description="Restriction system protein Mrr-like N-terminal" evidence="10">
    <location>
        <begin position="35"/>
        <end position="105"/>
    </location>
</feature>
<dbReference type="AlphaFoldDB" id="A0AA37CI55"/>
<dbReference type="InterPro" id="IPR025745">
    <property type="entry name" value="Mrr-like_N_dom"/>
</dbReference>
<evidence type="ECO:0000256" key="1">
    <source>
        <dbReference type="ARBA" id="ARBA00010203"/>
    </source>
</evidence>
<dbReference type="InterPro" id="IPR001091">
    <property type="entry name" value="RM_Methyltransferase"/>
</dbReference>
<evidence type="ECO:0000256" key="8">
    <source>
        <dbReference type="RuleBase" id="RU362026"/>
    </source>
</evidence>
<keyword evidence="3" id="KW-0808">Transferase</keyword>
<dbReference type="InterPro" id="IPR002941">
    <property type="entry name" value="DNA_methylase_N4/N6"/>
</dbReference>
<proteinExistence type="inferred from homology"/>
<evidence type="ECO:0000313" key="11">
    <source>
        <dbReference type="EMBL" id="GIZ90573.1"/>
    </source>
</evidence>
<dbReference type="EC" id="2.1.1.-" evidence="8"/>
<keyword evidence="4" id="KW-0949">S-adenosyl-L-methionine</keyword>
<dbReference type="Proteomes" id="UP000887212">
    <property type="component" value="Unassembled WGS sequence"/>
</dbReference>
<dbReference type="GO" id="GO:0009307">
    <property type="term" value="P:DNA restriction-modification system"/>
    <property type="evidence" value="ECO:0007669"/>
    <property type="project" value="UniProtKB-KW"/>
</dbReference>
<dbReference type="InterPro" id="IPR029063">
    <property type="entry name" value="SAM-dependent_MTases_sf"/>
</dbReference>